<accession>D6RNT8</accession>
<feature type="region of interest" description="Disordered" evidence="1">
    <location>
        <begin position="368"/>
        <end position="387"/>
    </location>
</feature>
<evidence type="ECO:0000256" key="2">
    <source>
        <dbReference type="SAM" id="SignalP"/>
    </source>
</evidence>
<reference evidence="3 4" key="1">
    <citation type="journal article" date="2010" name="Proc. Natl. Acad. Sci. U.S.A.">
        <title>Insights into evolution of multicellular fungi from the assembled chromosomes of the mushroom Coprinopsis cinerea (Coprinus cinereus).</title>
        <authorList>
            <person name="Stajich J.E."/>
            <person name="Wilke S.K."/>
            <person name="Ahren D."/>
            <person name="Au C.H."/>
            <person name="Birren B.W."/>
            <person name="Borodovsky M."/>
            <person name="Burns C."/>
            <person name="Canback B."/>
            <person name="Casselton L.A."/>
            <person name="Cheng C.K."/>
            <person name="Deng J."/>
            <person name="Dietrich F.S."/>
            <person name="Fargo D.C."/>
            <person name="Farman M.L."/>
            <person name="Gathman A.C."/>
            <person name="Goldberg J."/>
            <person name="Guigo R."/>
            <person name="Hoegger P.J."/>
            <person name="Hooker J.B."/>
            <person name="Huggins A."/>
            <person name="James T.Y."/>
            <person name="Kamada T."/>
            <person name="Kilaru S."/>
            <person name="Kodira C."/>
            <person name="Kues U."/>
            <person name="Kupfer D."/>
            <person name="Kwan H.S."/>
            <person name="Lomsadze A."/>
            <person name="Li W."/>
            <person name="Lilly W.W."/>
            <person name="Ma L.J."/>
            <person name="Mackey A.J."/>
            <person name="Manning G."/>
            <person name="Martin F."/>
            <person name="Muraguchi H."/>
            <person name="Natvig D.O."/>
            <person name="Palmerini H."/>
            <person name="Ramesh M.A."/>
            <person name="Rehmeyer C.J."/>
            <person name="Roe B.A."/>
            <person name="Shenoy N."/>
            <person name="Stanke M."/>
            <person name="Ter-Hovhannisyan V."/>
            <person name="Tunlid A."/>
            <person name="Velagapudi R."/>
            <person name="Vision T.J."/>
            <person name="Zeng Q."/>
            <person name="Zolan M.E."/>
            <person name="Pukkila P.J."/>
        </authorList>
    </citation>
    <scope>NUCLEOTIDE SEQUENCE [LARGE SCALE GENOMIC DNA]</scope>
    <source>
        <strain evidence="4">Okayama-7 / 130 / ATCC MYA-4618 / FGSC 9003</strain>
    </source>
</reference>
<dbReference type="PANTHER" id="PTHR38846:SF1">
    <property type="entry name" value="C3H1-TYPE DOMAIN-CONTAINING PROTEIN"/>
    <property type="match status" value="1"/>
</dbReference>
<dbReference type="RefSeq" id="XP_002910800.1">
    <property type="nucleotide sequence ID" value="XM_002910754.1"/>
</dbReference>
<feature type="signal peptide" evidence="2">
    <location>
        <begin position="1"/>
        <end position="19"/>
    </location>
</feature>
<evidence type="ECO:0000313" key="3">
    <source>
        <dbReference type="EMBL" id="EFI27306.1"/>
    </source>
</evidence>
<evidence type="ECO:0000256" key="1">
    <source>
        <dbReference type="SAM" id="MobiDB-lite"/>
    </source>
</evidence>
<dbReference type="GeneID" id="9379126"/>
<name>D6RNT8_COPC7</name>
<organism evidence="3 4">
    <name type="scientific">Coprinopsis cinerea (strain Okayama-7 / 130 / ATCC MYA-4618 / FGSC 9003)</name>
    <name type="common">Inky cap fungus</name>
    <name type="synonym">Hormographiella aspergillata</name>
    <dbReference type="NCBI Taxonomy" id="240176"/>
    <lineage>
        <taxon>Eukaryota</taxon>
        <taxon>Fungi</taxon>
        <taxon>Dikarya</taxon>
        <taxon>Basidiomycota</taxon>
        <taxon>Agaricomycotina</taxon>
        <taxon>Agaricomycetes</taxon>
        <taxon>Agaricomycetidae</taxon>
        <taxon>Agaricales</taxon>
        <taxon>Agaricineae</taxon>
        <taxon>Psathyrellaceae</taxon>
        <taxon>Coprinopsis</taxon>
    </lineage>
</organism>
<dbReference type="EMBL" id="AACS02000007">
    <property type="protein sequence ID" value="EFI27306.1"/>
    <property type="molecule type" value="Genomic_DNA"/>
</dbReference>
<feature type="chain" id="PRO_5003087861" evidence="2">
    <location>
        <begin position="20"/>
        <end position="387"/>
    </location>
</feature>
<dbReference type="Proteomes" id="UP000001861">
    <property type="component" value="Unassembled WGS sequence"/>
</dbReference>
<dbReference type="OrthoDB" id="2909760at2759"/>
<dbReference type="PANTHER" id="PTHR38846">
    <property type="entry name" value="C3H1-TYPE DOMAIN-CONTAINING PROTEIN"/>
    <property type="match status" value="1"/>
</dbReference>
<keyword evidence="2" id="KW-0732">Signal</keyword>
<dbReference type="InParanoid" id="D6RNT8"/>
<dbReference type="KEGG" id="cci:CC1G_14778"/>
<proteinExistence type="predicted"/>
<comment type="caution">
    <text evidence="3">The sequence shown here is derived from an EMBL/GenBank/DDBJ whole genome shotgun (WGS) entry which is preliminary data.</text>
</comment>
<dbReference type="HOGENOM" id="CLU_713751_0_0_1"/>
<sequence length="387" mass="44277">MFQVFHILLTLLLVGLATAQGPSPLCGVTNPDGKTSYENAIDIAFPKALAEYDAAICAFPEADATPEDVDGLYHASSEFYRKWLDNFVSPLWWVETEVFRNCTTAPAAVQAVYDSTPKVWALLPQLRKIMNALSRFEPQILAQGRPGHMANYQPLDYLAYNMWHTTTDLIHQRIAKGERTAFEDAVREYYESVEAHHILDKRTRVLREREMSTPLEEFFAQFAPGFIYRSNRPANQEFYRLCDWNGWEREDPEREEAYQQFQDALVQQFNENYGTDHQNLEAWQGLCARLGIHPIPSTLKQARQKVKSTHVNLVDLTQGYDGSREITIFPTEYALSEYTKDNGLFFPRENANSGNLLKYLLRNIMNPGASRGGHHGRSRRRRGGGSS</sequence>
<feature type="compositionally biased region" description="Basic residues" evidence="1">
    <location>
        <begin position="372"/>
        <end position="387"/>
    </location>
</feature>
<dbReference type="AlphaFoldDB" id="D6RNT8"/>
<evidence type="ECO:0000313" key="4">
    <source>
        <dbReference type="Proteomes" id="UP000001861"/>
    </source>
</evidence>
<protein>
    <submittedName>
        <fullName evidence="3">Uncharacterized protein</fullName>
    </submittedName>
</protein>
<dbReference type="eggNOG" id="ENOG502SFXF">
    <property type="taxonomic scope" value="Eukaryota"/>
</dbReference>
<gene>
    <name evidence="3" type="ORF">CC1G_14778</name>
</gene>
<dbReference type="VEuPathDB" id="FungiDB:CC1G_14778"/>
<keyword evidence="4" id="KW-1185">Reference proteome</keyword>